<feature type="compositionally biased region" description="Basic and acidic residues" evidence="6">
    <location>
        <begin position="512"/>
        <end position="524"/>
    </location>
</feature>
<feature type="region of interest" description="Disordered" evidence="6">
    <location>
        <begin position="636"/>
        <end position="727"/>
    </location>
</feature>
<evidence type="ECO:0000256" key="2">
    <source>
        <dbReference type="ARBA" id="ARBA00022771"/>
    </source>
</evidence>
<feature type="coiled-coil region" evidence="5">
    <location>
        <begin position="447"/>
        <end position="478"/>
    </location>
</feature>
<protein>
    <recommendedName>
        <fullName evidence="7">PHD-type domain-containing protein</fullName>
    </recommendedName>
</protein>
<keyword evidence="5" id="KW-0175">Coiled coil</keyword>
<keyword evidence="3" id="KW-0862">Zinc</keyword>
<gene>
    <name evidence="8" type="ORF">OVA965_LOCUS21819</name>
    <name evidence="9" type="ORF">TMI583_LOCUS22529</name>
</gene>
<feature type="region of interest" description="Disordered" evidence="6">
    <location>
        <begin position="512"/>
        <end position="566"/>
    </location>
</feature>
<dbReference type="Gene3D" id="3.30.40.10">
    <property type="entry name" value="Zinc/RING finger domain, C3HC4 (zinc finger)"/>
    <property type="match status" value="1"/>
</dbReference>
<feature type="compositionally biased region" description="Polar residues" evidence="6">
    <location>
        <begin position="87"/>
        <end position="106"/>
    </location>
</feature>
<feature type="compositionally biased region" description="Polar residues" evidence="6">
    <location>
        <begin position="525"/>
        <end position="541"/>
    </location>
</feature>
<evidence type="ECO:0000256" key="1">
    <source>
        <dbReference type="ARBA" id="ARBA00022723"/>
    </source>
</evidence>
<feature type="non-terminal residue" evidence="9">
    <location>
        <position position="1"/>
    </location>
</feature>
<dbReference type="Proteomes" id="UP000677228">
    <property type="component" value="Unassembled WGS sequence"/>
</dbReference>
<dbReference type="AlphaFoldDB" id="A0A8S2MNE3"/>
<feature type="compositionally biased region" description="Polar residues" evidence="6">
    <location>
        <begin position="691"/>
        <end position="710"/>
    </location>
</feature>
<dbReference type="GO" id="GO:0008270">
    <property type="term" value="F:zinc ion binding"/>
    <property type="evidence" value="ECO:0007669"/>
    <property type="project" value="UniProtKB-KW"/>
</dbReference>
<keyword evidence="2 4" id="KW-0863">Zinc-finger</keyword>
<sequence length="795" mass="91370">YSSHIATFNMSKTSRDYYASSNNLTDQSCAICSRSLYSFEQVRVCNLCHSSYHWRCVKPDLTLYDDNDNFICKNCETRRNKRDLIPVNNQSSHNTTTITPTKQQHNYQRHSSQRPSLGTGIKIKSPESNTDYKEFVDAPNNKISSTENVVTNAVKYFEEKQLNSAEQYSSRKQRNRNTKYNPYPQQQEYSNKDSSSRINKNSSVDDLTKKGAQSSIFENFLQLRDYPINYNKPEQYQTTPNQSEIYNGSGYNNGVNVGGSIVLHHKPWYDQEKESDEIDDENYLRRGVYNSKKENGENAMFRTQYQYTQGYAGNIDEDKNIESSSLSAITAASHSASSSINDTSHRYSTYGHDPSTIRLVGLPELPYPSNINQMSKYNQQIEINGHFPNRSTVELMPNSKQDSFNSHFRQQNIIGSESFLNTVMSLNGNRNYGSVEKNLADLVSMLGRQLEIESQRLNAKVEEKLQNLEGMMNQQTHIVRKHDEIIEHLKTKISTISKQRNGFQNELNKRVQERAGNREQEEYNKSSNNSDSTTPVESQKNSPRETTDSNKNLKNQQQDVIPVDNDYETINRRVGIQPIETYKSSVYDQKPAGNNTKKLVATHSERDLAAKNRPSEILSNDGDDQSKTVKALISEIQQRNNDKSSRQNPERRLTDLIRHDNDPTNRAQDREQKPDKSGYNKAVIRQKSDNKFPTQSAHKIQTTVHNTNSTRRQKEELHQDTDSGSTASEFVHITQKNNGLGVRTSSFDNIPRPQKQKYLEKTRSLEHLPASRHPNALKAYLQRKNLSKYDEQRHN</sequence>
<dbReference type="Proteomes" id="UP000682733">
    <property type="component" value="Unassembled WGS sequence"/>
</dbReference>
<evidence type="ECO:0000313" key="9">
    <source>
        <dbReference type="EMBL" id="CAF3966323.1"/>
    </source>
</evidence>
<feature type="compositionally biased region" description="Polar residues" evidence="6">
    <location>
        <begin position="178"/>
        <end position="189"/>
    </location>
</feature>
<feature type="region of interest" description="Disordered" evidence="6">
    <location>
        <begin position="86"/>
        <end position="130"/>
    </location>
</feature>
<accession>A0A8S2MNE3</accession>
<dbReference type="SUPFAM" id="SSF57903">
    <property type="entry name" value="FYVE/PHD zinc finger"/>
    <property type="match status" value="1"/>
</dbReference>
<proteinExistence type="predicted"/>
<evidence type="ECO:0000256" key="3">
    <source>
        <dbReference type="ARBA" id="ARBA00022833"/>
    </source>
</evidence>
<dbReference type="EMBL" id="CAJOBA010033221">
    <property type="protein sequence ID" value="CAF3966323.1"/>
    <property type="molecule type" value="Genomic_DNA"/>
</dbReference>
<feature type="compositionally biased region" description="Polar residues" evidence="6">
    <location>
        <begin position="196"/>
        <end position="207"/>
    </location>
</feature>
<feature type="compositionally biased region" description="Polar residues" evidence="6">
    <location>
        <begin position="549"/>
        <end position="559"/>
    </location>
</feature>
<dbReference type="PROSITE" id="PS50016">
    <property type="entry name" value="ZF_PHD_2"/>
    <property type="match status" value="1"/>
</dbReference>
<feature type="compositionally biased region" description="Basic and acidic residues" evidence="6">
    <location>
        <begin position="640"/>
        <end position="678"/>
    </location>
</feature>
<feature type="non-terminal residue" evidence="9">
    <location>
        <position position="795"/>
    </location>
</feature>
<dbReference type="InterPro" id="IPR011011">
    <property type="entry name" value="Znf_FYVE_PHD"/>
</dbReference>
<evidence type="ECO:0000256" key="6">
    <source>
        <dbReference type="SAM" id="MobiDB-lite"/>
    </source>
</evidence>
<dbReference type="SMART" id="SM00249">
    <property type="entry name" value="PHD"/>
    <property type="match status" value="1"/>
</dbReference>
<dbReference type="InterPro" id="IPR013083">
    <property type="entry name" value="Znf_RING/FYVE/PHD"/>
</dbReference>
<dbReference type="InterPro" id="IPR019787">
    <property type="entry name" value="Znf_PHD-finger"/>
</dbReference>
<dbReference type="InterPro" id="IPR001965">
    <property type="entry name" value="Znf_PHD"/>
</dbReference>
<name>A0A8S2MNE3_9BILA</name>
<feature type="region of interest" description="Disordered" evidence="6">
    <location>
        <begin position="163"/>
        <end position="207"/>
    </location>
</feature>
<dbReference type="EMBL" id="CAJNOK010012085">
    <property type="protein sequence ID" value="CAF1155433.1"/>
    <property type="molecule type" value="Genomic_DNA"/>
</dbReference>
<evidence type="ECO:0000259" key="7">
    <source>
        <dbReference type="PROSITE" id="PS50016"/>
    </source>
</evidence>
<feature type="domain" description="PHD-type" evidence="7">
    <location>
        <begin position="26"/>
        <end position="78"/>
    </location>
</feature>
<reference evidence="9" key="1">
    <citation type="submission" date="2021-02" db="EMBL/GenBank/DDBJ databases">
        <authorList>
            <person name="Nowell W R."/>
        </authorList>
    </citation>
    <scope>NUCLEOTIDE SEQUENCE</scope>
</reference>
<dbReference type="CDD" id="cd15489">
    <property type="entry name" value="PHD_SF"/>
    <property type="match status" value="1"/>
</dbReference>
<evidence type="ECO:0000313" key="8">
    <source>
        <dbReference type="EMBL" id="CAF1155433.1"/>
    </source>
</evidence>
<evidence type="ECO:0000313" key="10">
    <source>
        <dbReference type="Proteomes" id="UP000682733"/>
    </source>
</evidence>
<feature type="compositionally biased region" description="Basic and acidic residues" evidence="6">
    <location>
        <begin position="712"/>
        <end position="721"/>
    </location>
</feature>
<organism evidence="9 10">
    <name type="scientific">Didymodactylos carnosus</name>
    <dbReference type="NCBI Taxonomy" id="1234261"/>
    <lineage>
        <taxon>Eukaryota</taxon>
        <taxon>Metazoa</taxon>
        <taxon>Spiralia</taxon>
        <taxon>Gnathifera</taxon>
        <taxon>Rotifera</taxon>
        <taxon>Eurotatoria</taxon>
        <taxon>Bdelloidea</taxon>
        <taxon>Philodinida</taxon>
        <taxon>Philodinidae</taxon>
        <taxon>Didymodactylos</taxon>
    </lineage>
</organism>
<comment type="caution">
    <text evidence="9">The sequence shown here is derived from an EMBL/GenBank/DDBJ whole genome shotgun (WGS) entry which is preliminary data.</text>
</comment>
<evidence type="ECO:0000256" key="4">
    <source>
        <dbReference type="PROSITE-ProRule" id="PRU00146"/>
    </source>
</evidence>
<evidence type="ECO:0000256" key="5">
    <source>
        <dbReference type="SAM" id="Coils"/>
    </source>
</evidence>
<keyword evidence="1" id="KW-0479">Metal-binding</keyword>